<feature type="coiled-coil region" evidence="1">
    <location>
        <begin position="35"/>
        <end position="98"/>
    </location>
</feature>
<sequence length="714" mass="79402">MSYGFGIGDFVAVGDLCWKLYRNVVQVARGAPKEIQSLQQDLSNLSNVMKALQEDATQPDSAIAQASPDRVRLGKDLLARTEEVLRRLEKLAGKYELLQQPRDASAASWTSRMSRKWKKVQYAGDVRNINDCRAQAQADLNNEQILAGALHCQAYTNLLKASWILIDIIAVHPQLSFLSGSSQQLDVQHFSQVVKAEHIKLESRGFMQPSLDQVKRTDLTIWTTGKRTTLLPSLPSGPTDRTVFWRSGSDDILFGYCNSQTDNSEIECVVLLIARAGNTISVVAQAADGQDVLRADTIHHCDMDHSDGGFGVSIASNIQRPDTKFLEFSSFASASSLVPNPEESPRFAAEAIQAAIIQEDPELLVGVLRFLGCAPTASLGGRTAPGNTFVDIIHTFMEQICESAGVNIVVWVSLKLRNSSLLEAATTVGGLSFNDTLLMFRRIIEVRDGDAFKLFCKHVVGLYSEGMVQEYFSEYELARMAFTNASKLKCPEGYECSLPFIRKGTVKHGQVLLMPAVLASHADLLRVLLKHDFLHPNYDLYTPDKYWVERLERDADPDMPHWPLYFSIQLMSEPEAIECLIAAGAKLSRSTLPHGVEPKILASLRGCQCVEDARQRFLDAHFYLRKTYSNIINTMRNPMSVEWAAEEQLVVGAEFLGMEVKGESLISDYEATGVDRIPSLPRVLETEESFFSWREGVIEILEKATNSRNQQAAA</sequence>
<protein>
    <recommendedName>
        <fullName evidence="4">Fungal N-terminal domain-containing protein</fullName>
    </recommendedName>
</protein>
<gene>
    <name evidence="2" type="ORF">DL762_000233</name>
</gene>
<organism evidence="2 3">
    <name type="scientific">Monosporascus cannonballus</name>
    <dbReference type="NCBI Taxonomy" id="155416"/>
    <lineage>
        <taxon>Eukaryota</taxon>
        <taxon>Fungi</taxon>
        <taxon>Dikarya</taxon>
        <taxon>Ascomycota</taxon>
        <taxon>Pezizomycotina</taxon>
        <taxon>Sordariomycetes</taxon>
        <taxon>Xylariomycetidae</taxon>
        <taxon>Xylariales</taxon>
        <taxon>Xylariales incertae sedis</taxon>
        <taxon>Monosporascus</taxon>
    </lineage>
</organism>
<comment type="caution">
    <text evidence="2">The sequence shown here is derived from an EMBL/GenBank/DDBJ whole genome shotgun (WGS) entry which is preliminary data.</text>
</comment>
<dbReference type="EMBL" id="QJNS01000005">
    <property type="protein sequence ID" value="RYO95040.1"/>
    <property type="molecule type" value="Genomic_DNA"/>
</dbReference>
<keyword evidence="3" id="KW-1185">Reference proteome</keyword>
<evidence type="ECO:0000256" key="1">
    <source>
        <dbReference type="SAM" id="Coils"/>
    </source>
</evidence>
<keyword evidence="1" id="KW-0175">Coiled coil</keyword>
<reference evidence="2 3" key="1">
    <citation type="submission" date="2018-06" db="EMBL/GenBank/DDBJ databases">
        <title>Complete Genomes of Monosporascus.</title>
        <authorList>
            <person name="Robinson A.J."/>
            <person name="Natvig D.O."/>
        </authorList>
    </citation>
    <scope>NUCLEOTIDE SEQUENCE [LARGE SCALE GENOMIC DNA]</scope>
    <source>
        <strain evidence="2 3">CBS 609.92</strain>
    </source>
</reference>
<evidence type="ECO:0008006" key="4">
    <source>
        <dbReference type="Google" id="ProtNLM"/>
    </source>
</evidence>
<accession>A0ABY0HNG1</accession>
<proteinExistence type="predicted"/>
<evidence type="ECO:0000313" key="2">
    <source>
        <dbReference type="EMBL" id="RYO95040.1"/>
    </source>
</evidence>
<dbReference type="Proteomes" id="UP000294003">
    <property type="component" value="Unassembled WGS sequence"/>
</dbReference>
<name>A0ABY0HNG1_9PEZI</name>
<evidence type="ECO:0000313" key="3">
    <source>
        <dbReference type="Proteomes" id="UP000294003"/>
    </source>
</evidence>